<evidence type="ECO:0000313" key="3">
    <source>
        <dbReference type="Proteomes" id="UP000298030"/>
    </source>
</evidence>
<reference evidence="2 3" key="1">
    <citation type="journal article" date="2019" name="Nat. Ecol. Evol.">
        <title>Megaphylogeny resolves global patterns of mushroom evolution.</title>
        <authorList>
            <person name="Varga T."/>
            <person name="Krizsan K."/>
            <person name="Foldi C."/>
            <person name="Dima B."/>
            <person name="Sanchez-Garcia M."/>
            <person name="Sanchez-Ramirez S."/>
            <person name="Szollosi G.J."/>
            <person name="Szarkandi J.G."/>
            <person name="Papp V."/>
            <person name="Albert L."/>
            <person name="Andreopoulos W."/>
            <person name="Angelini C."/>
            <person name="Antonin V."/>
            <person name="Barry K.W."/>
            <person name="Bougher N.L."/>
            <person name="Buchanan P."/>
            <person name="Buyck B."/>
            <person name="Bense V."/>
            <person name="Catcheside P."/>
            <person name="Chovatia M."/>
            <person name="Cooper J."/>
            <person name="Damon W."/>
            <person name="Desjardin D."/>
            <person name="Finy P."/>
            <person name="Geml J."/>
            <person name="Haridas S."/>
            <person name="Hughes K."/>
            <person name="Justo A."/>
            <person name="Karasinski D."/>
            <person name="Kautmanova I."/>
            <person name="Kiss B."/>
            <person name="Kocsube S."/>
            <person name="Kotiranta H."/>
            <person name="LaButti K.M."/>
            <person name="Lechner B.E."/>
            <person name="Liimatainen K."/>
            <person name="Lipzen A."/>
            <person name="Lukacs Z."/>
            <person name="Mihaltcheva S."/>
            <person name="Morgado L.N."/>
            <person name="Niskanen T."/>
            <person name="Noordeloos M.E."/>
            <person name="Ohm R.A."/>
            <person name="Ortiz-Santana B."/>
            <person name="Ovrebo C."/>
            <person name="Racz N."/>
            <person name="Riley R."/>
            <person name="Savchenko A."/>
            <person name="Shiryaev A."/>
            <person name="Soop K."/>
            <person name="Spirin V."/>
            <person name="Szebenyi C."/>
            <person name="Tomsovsky M."/>
            <person name="Tulloss R.E."/>
            <person name="Uehling J."/>
            <person name="Grigoriev I.V."/>
            <person name="Vagvolgyi C."/>
            <person name="Papp T."/>
            <person name="Martin F.M."/>
            <person name="Miettinen O."/>
            <person name="Hibbett D.S."/>
            <person name="Nagy L.G."/>
        </authorList>
    </citation>
    <scope>NUCLEOTIDE SEQUENCE [LARGE SCALE GENOMIC DNA]</scope>
    <source>
        <strain evidence="2 3">FP101781</strain>
    </source>
</reference>
<feature type="compositionally biased region" description="Polar residues" evidence="1">
    <location>
        <begin position="1"/>
        <end position="13"/>
    </location>
</feature>
<proteinExistence type="predicted"/>
<dbReference type="Proteomes" id="UP000298030">
    <property type="component" value="Unassembled WGS sequence"/>
</dbReference>
<feature type="region of interest" description="Disordered" evidence="1">
    <location>
        <begin position="1"/>
        <end position="20"/>
    </location>
</feature>
<evidence type="ECO:0000256" key="1">
    <source>
        <dbReference type="SAM" id="MobiDB-lite"/>
    </source>
</evidence>
<organism evidence="2 3">
    <name type="scientific">Coprinellus micaceus</name>
    <name type="common">Glistening ink-cap mushroom</name>
    <name type="synonym">Coprinus micaceus</name>
    <dbReference type="NCBI Taxonomy" id="71717"/>
    <lineage>
        <taxon>Eukaryota</taxon>
        <taxon>Fungi</taxon>
        <taxon>Dikarya</taxon>
        <taxon>Basidiomycota</taxon>
        <taxon>Agaricomycotina</taxon>
        <taxon>Agaricomycetes</taxon>
        <taxon>Agaricomycetidae</taxon>
        <taxon>Agaricales</taxon>
        <taxon>Agaricineae</taxon>
        <taxon>Psathyrellaceae</taxon>
        <taxon>Coprinellus</taxon>
    </lineage>
</organism>
<dbReference type="OrthoDB" id="3100975at2759"/>
<dbReference type="AlphaFoldDB" id="A0A4Y7TFL5"/>
<comment type="caution">
    <text evidence="2">The sequence shown here is derived from an EMBL/GenBank/DDBJ whole genome shotgun (WGS) entry which is preliminary data.</text>
</comment>
<dbReference type="EMBL" id="QPFP01000013">
    <property type="protein sequence ID" value="TEB32975.1"/>
    <property type="molecule type" value="Genomic_DNA"/>
</dbReference>
<protein>
    <submittedName>
        <fullName evidence="2">Uncharacterized protein</fullName>
    </submittedName>
</protein>
<evidence type="ECO:0000313" key="2">
    <source>
        <dbReference type="EMBL" id="TEB32975.1"/>
    </source>
</evidence>
<gene>
    <name evidence="2" type="ORF">FA13DRAFT_1790050</name>
</gene>
<sequence length="233" mass="25853">MAIPTVPNTPLPNRTTRSGRALRRAAAAPFPLDLPTRSLAYEDDPAQAFGLQTLAGGQNTVAERRVDETLHLNPTPAVEVGGTPPTSVPVYSRGRYQARRAEPDDALNFDDEFLCELRLTSFNPASQGPSDLELLFTLDRAFGPGLTRTQFRQIMKRCVLCNNVCFRDRRYSHQCDGRVLLTQADDFDFVGSLMTRDAHAGLSLFDLSHLFARCGRCNRICLEAVVFLHQCPA</sequence>
<keyword evidence="3" id="KW-1185">Reference proteome</keyword>
<accession>A0A4Y7TFL5</accession>
<name>A0A4Y7TFL5_COPMI</name>